<organism evidence="9 10">
    <name type="scientific">Dispira parvispora</name>
    <dbReference type="NCBI Taxonomy" id="1520584"/>
    <lineage>
        <taxon>Eukaryota</taxon>
        <taxon>Fungi</taxon>
        <taxon>Fungi incertae sedis</taxon>
        <taxon>Zoopagomycota</taxon>
        <taxon>Kickxellomycotina</taxon>
        <taxon>Dimargaritomycetes</taxon>
        <taxon>Dimargaritales</taxon>
        <taxon>Dimargaritaceae</taxon>
        <taxon>Dispira</taxon>
    </lineage>
</organism>
<dbReference type="InterPro" id="IPR053836">
    <property type="entry name" value="Arc1-like_N"/>
</dbReference>
<evidence type="ECO:0000313" key="10">
    <source>
        <dbReference type="Proteomes" id="UP001150925"/>
    </source>
</evidence>
<keyword evidence="10" id="KW-1185">Reference proteome</keyword>
<evidence type="ECO:0000256" key="7">
    <source>
        <dbReference type="SAM" id="MobiDB-lite"/>
    </source>
</evidence>
<dbReference type="Gene3D" id="2.40.50.140">
    <property type="entry name" value="Nucleic acid-binding proteins"/>
    <property type="match status" value="1"/>
</dbReference>
<dbReference type="Proteomes" id="UP001150925">
    <property type="component" value="Unassembled WGS sequence"/>
</dbReference>
<dbReference type="InterPro" id="IPR051270">
    <property type="entry name" value="Tyrosine-tRNA_ligase_regulator"/>
</dbReference>
<feature type="region of interest" description="Disordered" evidence="7">
    <location>
        <begin position="191"/>
        <end position="233"/>
    </location>
</feature>
<evidence type="ECO:0000313" key="9">
    <source>
        <dbReference type="EMBL" id="KAJ1964109.1"/>
    </source>
</evidence>
<evidence type="ECO:0000256" key="5">
    <source>
        <dbReference type="ARBA" id="ARBA00022917"/>
    </source>
</evidence>
<feature type="domain" description="TRNA-binding" evidence="8">
    <location>
        <begin position="238"/>
        <end position="341"/>
    </location>
</feature>
<sequence>MASTKIEVAKRDTGLKLVIGYLGDALRKADVEVLTVENTLSKLTLNSGSSVEGHDALALELCDKAGRKDLVGKDPLETALIRQWTMASINDSGDAGKSTAFAKEANDQLVKNTYLVNNRFTLADIVVFANVHPWVRTLAQPKQVEFYHLVRWFDLIQHTIPTSVREQAQLENVAINPDECAKSVLAAMPAPAAKAGSAEGKKNKNKDKEGKAAEGKDKSKAKTKAPKPKPVAEVKPITPSQLDLRVGKIIECDKHPNADALYVEKIDAGEEELRTVVSGLVRFIPLDQMLNREVVLVCNLKPAAMRGIKSYAMVLCATSADGNSVEFVEPPPGSKPGTKVYFEGFKEGEPEAVLNPKKKIWETIQPGLLTNENLQALYQHPEGKVHLMMTDEGVCTVKSAAKGTIK</sequence>
<keyword evidence="3 6" id="KW-0820">tRNA-binding</keyword>
<keyword evidence="5" id="KW-0648">Protein biosynthesis</keyword>
<evidence type="ECO:0000256" key="4">
    <source>
        <dbReference type="ARBA" id="ARBA00022884"/>
    </source>
</evidence>
<evidence type="ECO:0000256" key="6">
    <source>
        <dbReference type="PROSITE-ProRule" id="PRU00209"/>
    </source>
</evidence>
<dbReference type="SUPFAM" id="SSF47616">
    <property type="entry name" value="GST C-terminal domain-like"/>
    <property type="match status" value="1"/>
</dbReference>
<accession>A0A9W8AUJ0</accession>
<dbReference type="InterPro" id="IPR012340">
    <property type="entry name" value="NA-bd_OB-fold"/>
</dbReference>
<dbReference type="InterPro" id="IPR036282">
    <property type="entry name" value="Glutathione-S-Trfase_C_sf"/>
</dbReference>
<comment type="subcellular location">
    <subcellularLocation>
        <location evidence="1">Cytoplasm</location>
    </subcellularLocation>
</comment>
<dbReference type="PANTHER" id="PTHR11586:SF33">
    <property type="entry name" value="AMINOACYL TRNA SYNTHASE COMPLEX-INTERACTING MULTIFUNCTIONAL PROTEIN 1"/>
    <property type="match status" value="1"/>
</dbReference>
<dbReference type="EMBL" id="JANBPY010000738">
    <property type="protein sequence ID" value="KAJ1964109.1"/>
    <property type="molecule type" value="Genomic_DNA"/>
</dbReference>
<comment type="caution">
    <text evidence="9">The sequence shown here is derived from an EMBL/GenBank/DDBJ whole genome shotgun (WGS) entry which is preliminary data.</text>
</comment>
<dbReference type="GO" id="GO:0000049">
    <property type="term" value="F:tRNA binding"/>
    <property type="evidence" value="ECO:0007669"/>
    <property type="project" value="UniProtKB-UniRule"/>
</dbReference>
<keyword evidence="2" id="KW-0963">Cytoplasm</keyword>
<dbReference type="FunFam" id="2.40.50.140:FF:000047">
    <property type="entry name" value="tyrosine--tRNA ligase, cytoplasmic isoform X2"/>
    <property type="match status" value="1"/>
</dbReference>
<name>A0A9W8AUJ0_9FUNG</name>
<evidence type="ECO:0000256" key="1">
    <source>
        <dbReference type="ARBA" id="ARBA00004496"/>
    </source>
</evidence>
<dbReference type="Pfam" id="PF01588">
    <property type="entry name" value="tRNA_bind"/>
    <property type="match status" value="1"/>
</dbReference>
<dbReference type="OrthoDB" id="19141at2759"/>
<keyword evidence="4 6" id="KW-0694">RNA-binding</keyword>
<protein>
    <submittedName>
        <fullName evidence="9">G4 quadruplex nucleic acid binding protein</fullName>
    </submittedName>
</protein>
<dbReference type="AlphaFoldDB" id="A0A9W8AUJ0"/>
<dbReference type="GO" id="GO:0017102">
    <property type="term" value="C:methionyl glutamyl tRNA synthetase complex"/>
    <property type="evidence" value="ECO:0007669"/>
    <property type="project" value="TreeGrafter"/>
</dbReference>
<feature type="compositionally biased region" description="Basic and acidic residues" evidence="7">
    <location>
        <begin position="199"/>
        <end position="220"/>
    </location>
</feature>
<dbReference type="Gene3D" id="1.20.1050.10">
    <property type="match status" value="1"/>
</dbReference>
<evidence type="ECO:0000256" key="3">
    <source>
        <dbReference type="ARBA" id="ARBA00022555"/>
    </source>
</evidence>
<evidence type="ECO:0000259" key="8">
    <source>
        <dbReference type="PROSITE" id="PS50886"/>
    </source>
</evidence>
<gene>
    <name evidence="9" type="primary">ARC1</name>
    <name evidence="9" type="ORF">IWQ62_003026</name>
</gene>
<dbReference type="PROSITE" id="PS50886">
    <property type="entry name" value="TRBD"/>
    <property type="match status" value="1"/>
</dbReference>
<dbReference type="CDD" id="cd02799">
    <property type="entry name" value="tRNA_bind_EMAP-II_like"/>
    <property type="match status" value="1"/>
</dbReference>
<reference evidence="9" key="1">
    <citation type="submission" date="2022-07" db="EMBL/GenBank/DDBJ databases">
        <title>Phylogenomic reconstructions and comparative analyses of Kickxellomycotina fungi.</title>
        <authorList>
            <person name="Reynolds N.K."/>
            <person name="Stajich J.E."/>
            <person name="Barry K."/>
            <person name="Grigoriev I.V."/>
            <person name="Crous P."/>
            <person name="Smith M.E."/>
        </authorList>
    </citation>
    <scope>NUCLEOTIDE SEQUENCE</scope>
    <source>
        <strain evidence="9">RSA 1196</strain>
    </source>
</reference>
<dbReference type="InterPro" id="IPR002547">
    <property type="entry name" value="tRNA-bd_dom"/>
</dbReference>
<dbReference type="PANTHER" id="PTHR11586">
    <property type="entry name" value="TRNA-AMINOACYLATION COFACTOR ARC1 FAMILY MEMBER"/>
    <property type="match status" value="1"/>
</dbReference>
<evidence type="ECO:0000256" key="2">
    <source>
        <dbReference type="ARBA" id="ARBA00022490"/>
    </source>
</evidence>
<dbReference type="SUPFAM" id="SSF50249">
    <property type="entry name" value="Nucleic acid-binding proteins"/>
    <property type="match status" value="1"/>
</dbReference>
<proteinExistence type="predicted"/>
<dbReference type="Pfam" id="PF21972">
    <property type="entry name" value="Arc1p_N_like"/>
    <property type="match status" value="1"/>
</dbReference>
<dbReference type="GO" id="GO:0006412">
    <property type="term" value="P:translation"/>
    <property type="evidence" value="ECO:0007669"/>
    <property type="project" value="UniProtKB-KW"/>
</dbReference>